<dbReference type="InterPro" id="IPR001194">
    <property type="entry name" value="cDENN_dom"/>
</dbReference>
<dbReference type="PROSITE" id="PS50211">
    <property type="entry name" value="DENN"/>
    <property type="match status" value="1"/>
</dbReference>
<dbReference type="Gene3D" id="3.40.50.11500">
    <property type="match status" value="1"/>
</dbReference>
<dbReference type="GO" id="GO:0005886">
    <property type="term" value="C:plasma membrane"/>
    <property type="evidence" value="ECO:0007669"/>
    <property type="project" value="UniProtKB-SubCell"/>
</dbReference>
<keyword evidence="5" id="KW-1003">Cell membrane</keyword>
<dbReference type="Gene3D" id="3.30.450.200">
    <property type="match status" value="1"/>
</dbReference>
<dbReference type="PANTHER" id="PTHR13008:SF7">
    <property type="entry name" value="MAP KINASE-ACTIVATING DEATH DOMAIN PROTEIN"/>
    <property type="match status" value="1"/>
</dbReference>
<comment type="subcellular location">
    <subcellularLocation>
        <location evidence="1">Cell membrane</location>
    </subcellularLocation>
    <subcellularLocation>
        <location evidence="2">Cytoplasm</location>
    </subcellularLocation>
</comment>
<evidence type="ECO:0000313" key="10">
    <source>
        <dbReference type="EMBL" id="KAL3313446.1"/>
    </source>
</evidence>
<reference evidence="10 11" key="1">
    <citation type="submission" date="2024-11" db="EMBL/GenBank/DDBJ databases">
        <title>Adaptive evolution of stress response genes in parasites aligns with host niche diversity.</title>
        <authorList>
            <person name="Hahn C."/>
            <person name="Resl P."/>
        </authorList>
    </citation>
    <scope>NUCLEOTIDE SEQUENCE [LARGE SCALE GENOMIC DNA]</scope>
    <source>
        <strain evidence="10">EGGRZ-B1_66</strain>
        <tissue evidence="10">Body</tissue>
    </source>
</reference>
<feature type="region of interest" description="Disordered" evidence="8">
    <location>
        <begin position="703"/>
        <end position="747"/>
    </location>
</feature>
<dbReference type="Pfam" id="PF02141">
    <property type="entry name" value="DENN"/>
    <property type="match status" value="1"/>
</dbReference>
<feature type="compositionally biased region" description="Polar residues" evidence="8">
    <location>
        <begin position="665"/>
        <end position="681"/>
    </location>
</feature>
<dbReference type="Pfam" id="PF03456">
    <property type="entry name" value="uDENN"/>
    <property type="match status" value="1"/>
</dbReference>
<sequence>MKSHNENDNFNNLCPRLVDYLILVGCKSPNRTQLWNSQPELLRRYPVSNHKDFPLPVDVVYFCQPEGCMNTTGTSHAEILKDFPDTVRPNIPGKQPTSFVFTLTNKDTGKCRFGICLNFLRPIHRRRINGVNGSENNLKKHSSPVQMHKNLENRDSTASTSTNSSVEIGRLNLSKKRRPRTHSLTSLCILSHHPFFSKFRNCLILLYLMIQRLHEIYKVQLGSNETIWSLLCGLHAQSNNLSLAESIRQIEIWILRLISVPAPVPGLTSICVGTRPGEETLFALPDKSRLSLVDFSLHLPMELLGVEKCFQVLTCLLLEQKVLLTSNDFNKLTISIMAFTSLLYPLQYMFPIIPLLPASLPDGEQLLMAPTPFIIGVPATFFASKKNFRLPPDICLVNLDTKAICFEAINSLPPLPPDEGKELITHFKQALENLSPVPPISDLDSVIKDPKLVEKLTNRGDSGLNLTDFNPLIHANDEDSINVSTRIAMVLFFNSSNVLGHFTDHTRTLRLYPRPVVSFQYESFMRSRPEPCLFTEMLAKTQAVEYFGEWTLIPDNYAYRTIQKGVYDAQILGDKIKWFGNKLTQLNFPVWLGDEEDSRIRLTLGYIDMHPMATEAQRLAPMGKQLGDALFAERNLYLANLQDDSIKPEDQQLFPTDESGEEGDQGNSTSRSGCSLPSEQLNSDINEDSAVFVSSSATTSAAEYQQMSRGSTKNFESSGHGGSVSSSSSLGLQKLPPSRPPPPNTSLLCSGLPLGSSLCTCGSKQHLTAADNDQPEPCPFYMTMANLVDNNENVVVPLPCHMSAHLRIPTELVFGIAQSGQSVPSPCTSPTELTKSKFDLVPSPDAQVSGGNSSTYESDSVSKPLKILASLLTSIYIIGVTPHLLQCRLPLTR</sequence>
<evidence type="ECO:0000256" key="2">
    <source>
        <dbReference type="ARBA" id="ARBA00004496"/>
    </source>
</evidence>
<comment type="similarity">
    <text evidence="3">Belongs to the MADD family.</text>
</comment>
<keyword evidence="5" id="KW-0472">Membrane</keyword>
<evidence type="ECO:0000256" key="3">
    <source>
        <dbReference type="ARBA" id="ARBA00005978"/>
    </source>
</evidence>
<dbReference type="InterPro" id="IPR043153">
    <property type="entry name" value="DENN_C"/>
</dbReference>
<feature type="domain" description="UDENN" evidence="9">
    <location>
        <begin position="20"/>
        <end position="558"/>
    </location>
</feature>
<dbReference type="SMART" id="SM00801">
    <property type="entry name" value="dDENN"/>
    <property type="match status" value="1"/>
</dbReference>
<gene>
    <name evidence="10" type="ORF">Ciccas_007952</name>
</gene>
<feature type="region of interest" description="Disordered" evidence="8">
    <location>
        <begin position="647"/>
        <end position="681"/>
    </location>
</feature>
<evidence type="ECO:0000313" key="11">
    <source>
        <dbReference type="Proteomes" id="UP001626550"/>
    </source>
</evidence>
<dbReference type="Proteomes" id="UP001626550">
    <property type="component" value="Unassembled WGS sequence"/>
</dbReference>
<evidence type="ECO:0000256" key="4">
    <source>
        <dbReference type="ARBA" id="ARBA00017868"/>
    </source>
</evidence>
<dbReference type="InterPro" id="IPR039980">
    <property type="entry name" value="MADD"/>
</dbReference>
<dbReference type="GO" id="GO:0006915">
    <property type="term" value="P:apoptotic process"/>
    <property type="evidence" value="ECO:0007669"/>
    <property type="project" value="UniProtKB-KW"/>
</dbReference>
<evidence type="ECO:0000256" key="8">
    <source>
        <dbReference type="SAM" id="MobiDB-lite"/>
    </source>
</evidence>
<keyword evidence="11" id="KW-1185">Reference proteome</keyword>
<dbReference type="InterPro" id="IPR005113">
    <property type="entry name" value="uDENN_dom"/>
</dbReference>
<proteinExistence type="inferred from homology"/>
<feature type="region of interest" description="Disordered" evidence="8">
    <location>
        <begin position="130"/>
        <end position="172"/>
    </location>
</feature>
<dbReference type="AlphaFoldDB" id="A0ABD2Q5H2"/>
<dbReference type="EMBL" id="JBJKFK010001303">
    <property type="protein sequence ID" value="KAL3313446.1"/>
    <property type="molecule type" value="Genomic_DNA"/>
</dbReference>
<feature type="compositionally biased region" description="Polar residues" evidence="8">
    <location>
        <begin position="156"/>
        <end position="166"/>
    </location>
</feature>
<dbReference type="SMART" id="SM00800">
    <property type="entry name" value="uDENN"/>
    <property type="match status" value="1"/>
</dbReference>
<organism evidence="10 11">
    <name type="scientific">Cichlidogyrus casuarinus</name>
    <dbReference type="NCBI Taxonomy" id="1844966"/>
    <lineage>
        <taxon>Eukaryota</taxon>
        <taxon>Metazoa</taxon>
        <taxon>Spiralia</taxon>
        <taxon>Lophotrochozoa</taxon>
        <taxon>Platyhelminthes</taxon>
        <taxon>Monogenea</taxon>
        <taxon>Monopisthocotylea</taxon>
        <taxon>Dactylogyridea</taxon>
        <taxon>Ancyrocephalidae</taxon>
        <taxon>Cichlidogyrus</taxon>
    </lineage>
</organism>
<evidence type="ECO:0000256" key="6">
    <source>
        <dbReference type="ARBA" id="ARBA00022490"/>
    </source>
</evidence>
<name>A0ABD2Q5H2_9PLAT</name>
<protein>
    <recommendedName>
        <fullName evidence="4">MAP kinase-activating death domain protein</fullName>
    </recommendedName>
</protein>
<feature type="compositionally biased region" description="Polar residues" evidence="8">
    <location>
        <begin position="703"/>
        <end position="716"/>
    </location>
</feature>
<dbReference type="PANTHER" id="PTHR13008">
    <property type="entry name" value="MAP-KINASE ACTIVATING DEATH DOMAIN PROTEIN MADD /DENN/AEX-3 C.ELEGANS"/>
    <property type="match status" value="1"/>
</dbReference>
<accession>A0ABD2Q5H2</accession>
<keyword evidence="6" id="KW-0963">Cytoplasm</keyword>
<dbReference type="InterPro" id="IPR037516">
    <property type="entry name" value="Tripartite_DENN"/>
</dbReference>
<keyword evidence="7" id="KW-0053">Apoptosis</keyword>
<dbReference type="InterPro" id="IPR005112">
    <property type="entry name" value="dDENN_dom"/>
</dbReference>
<evidence type="ECO:0000256" key="1">
    <source>
        <dbReference type="ARBA" id="ARBA00004236"/>
    </source>
</evidence>
<dbReference type="SMART" id="SM00799">
    <property type="entry name" value="DENN"/>
    <property type="match status" value="1"/>
</dbReference>
<dbReference type="GO" id="GO:0005737">
    <property type="term" value="C:cytoplasm"/>
    <property type="evidence" value="ECO:0007669"/>
    <property type="project" value="UniProtKB-SubCell"/>
</dbReference>
<evidence type="ECO:0000256" key="7">
    <source>
        <dbReference type="ARBA" id="ARBA00022703"/>
    </source>
</evidence>
<evidence type="ECO:0000256" key="5">
    <source>
        <dbReference type="ARBA" id="ARBA00022475"/>
    </source>
</evidence>
<comment type="caution">
    <text evidence="10">The sequence shown here is derived from an EMBL/GenBank/DDBJ whole genome shotgun (WGS) entry which is preliminary data.</text>
</comment>
<evidence type="ECO:0000259" key="9">
    <source>
        <dbReference type="PROSITE" id="PS50211"/>
    </source>
</evidence>